<dbReference type="Proteomes" id="UP000027265">
    <property type="component" value="Unassembled WGS sequence"/>
</dbReference>
<dbReference type="AlphaFoldDB" id="A0A067P490"/>
<organism evidence="2 3">
    <name type="scientific">Jaapia argillacea MUCL 33604</name>
    <dbReference type="NCBI Taxonomy" id="933084"/>
    <lineage>
        <taxon>Eukaryota</taxon>
        <taxon>Fungi</taxon>
        <taxon>Dikarya</taxon>
        <taxon>Basidiomycota</taxon>
        <taxon>Agaricomycotina</taxon>
        <taxon>Agaricomycetes</taxon>
        <taxon>Agaricomycetidae</taxon>
        <taxon>Jaapiales</taxon>
        <taxon>Jaapiaceae</taxon>
        <taxon>Jaapia</taxon>
    </lineage>
</organism>
<protein>
    <submittedName>
        <fullName evidence="2">Uncharacterized protein</fullName>
    </submittedName>
</protein>
<feature type="chain" id="PRO_5001642844" evidence="1">
    <location>
        <begin position="28"/>
        <end position="61"/>
    </location>
</feature>
<dbReference type="HOGENOM" id="CLU_2922921_0_0_1"/>
<feature type="signal peptide" evidence="1">
    <location>
        <begin position="1"/>
        <end position="27"/>
    </location>
</feature>
<proteinExistence type="predicted"/>
<gene>
    <name evidence="2" type="ORF">JAAARDRAFT_42563</name>
</gene>
<reference evidence="3" key="1">
    <citation type="journal article" date="2014" name="Proc. Natl. Acad. Sci. U.S.A.">
        <title>Extensive sampling of basidiomycete genomes demonstrates inadequacy of the white-rot/brown-rot paradigm for wood decay fungi.</title>
        <authorList>
            <person name="Riley R."/>
            <person name="Salamov A.A."/>
            <person name="Brown D.W."/>
            <person name="Nagy L.G."/>
            <person name="Floudas D."/>
            <person name="Held B.W."/>
            <person name="Levasseur A."/>
            <person name="Lombard V."/>
            <person name="Morin E."/>
            <person name="Otillar R."/>
            <person name="Lindquist E.A."/>
            <person name="Sun H."/>
            <person name="LaButti K.M."/>
            <person name="Schmutz J."/>
            <person name="Jabbour D."/>
            <person name="Luo H."/>
            <person name="Baker S.E."/>
            <person name="Pisabarro A.G."/>
            <person name="Walton J.D."/>
            <person name="Blanchette R.A."/>
            <person name="Henrissat B."/>
            <person name="Martin F."/>
            <person name="Cullen D."/>
            <person name="Hibbett D.S."/>
            <person name="Grigoriev I.V."/>
        </authorList>
    </citation>
    <scope>NUCLEOTIDE SEQUENCE [LARGE SCALE GENOMIC DNA]</scope>
    <source>
        <strain evidence="3">MUCL 33604</strain>
    </source>
</reference>
<keyword evidence="3" id="KW-1185">Reference proteome</keyword>
<evidence type="ECO:0000313" key="2">
    <source>
        <dbReference type="EMBL" id="KDQ49728.1"/>
    </source>
</evidence>
<accession>A0A067P490</accession>
<dbReference type="InParanoid" id="A0A067P490"/>
<evidence type="ECO:0000256" key="1">
    <source>
        <dbReference type="SAM" id="SignalP"/>
    </source>
</evidence>
<sequence>MVAQLNHPSNFHLALLVTISCTTIIKASSPDFDFTSPDPLSLLSFSNTSAPVFEPRESTIA</sequence>
<dbReference type="EMBL" id="KL197775">
    <property type="protein sequence ID" value="KDQ49728.1"/>
    <property type="molecule type" value="Genomic_DNA"/>
</dbReference>
<name>A0A067P490_9AGAM</name>
<evidence type="ECO:0000313" key="3">
    <source>
        <dbReference type="Proteomes" id="UP000027265"/>
    </source>
</evidence>
<keyword evidence="1" id="KW-0732">Signal</keyword>